<evidence type="ECO:0000313" key="2">
    <source>
        <dbReference type="EMBL" id="OQU83833.1"/>
    </source>
</evidence>
<reference evidence="2 3" key="1">
    <citation type="journal article" date="2009" name="Nature">
        <title>The Sorghum bicolor genome and the diversification of grasses.</title>
        <authorList>
            <person name="Paterson A.H."/>
            <person name="Bowers J.E."/>
            <person name="Bruggmann R."/>
            <person name="Dubchak I."/>
            <person name="Grimwood J."/>
            <person name="Gundlach H."/>
            <person name="Haberer G."/>
            <person name="Hellsten U."/>
            <person name="Mitros T."/>
            <person name="Poliakov A."/>
            <person name="Schmutz J."/>
            <person name="Spannagl M."/>
            <person name="Tang H."/>
            <person name="Wang X."/>
            <person name="Wicker T."/>
            <person name="Bharti A.K."/>
            <person name="Chapman J."/>
            <person name="Feltus F.A."/>
            <person name="Gowik U."/>
            <person name="Grigoriev I.V."/>
            <person name="Lyons E."/>
            <person name="Maher C.A."/>
            <person name="Martis M."/>
            <person name="Narechania A."/>
            <person name="Otillar R.P."/>
            <person name="Penning B.W."/>
            <person name="Salamov A.A."/>
            <person name="Wang Y."/>
            <person name="Zhang L."/>
            <person name="Carpita N.C."/>
            <person name="Freeling M."/>
            <person name="Gingle A.R."/>
            <person name="Hash C.T."/>
            <person name="Keller B."/>
            <person name="Klein P."/>
            <person name="Kresovich S."/>
            <person name="McCann M.C."/>
            <person name="Ming R."/>
            <person name="Peterson D.G."/>
            <person name="Mehboob-ur-Rahman"/>
            <person name="Ware D."/>
            <person name="Westhoff P."/>
            <person name="Mayer K.F."/>
            <person name="Messing J."/>
            <person name="Rokhsar D.S."/>
        </authorList>
    </citation>
    <scope>NUCLEOTIDE SEQUENCE [LARGE SCALE GENOMIC DNA]</scope>
    <source>
        <strain evidence="3">cv. BTx623</strain>
    </source>
</reference>
<evidence type="ECO:0000256" key="1">
    <source>
        <dbReference type="SAM" id="MobiDB-lite"/>
    </source>
</evidence>
<organism evidence="2 3">
    <name type="scientific">Sorghum bicolor</name>
    <name type="common">Sorghum</name>
    <name type="synonym">Sorghum vulgare</name>
    <dbReference type="NCBI Taxonomy" id="4558"/>
    <lineage>
        <taxon>Eukaryota</taxon>
        <taxon>Viridiplantae</taxon>
        <taxon>Streptophyta</taxon>
        <taxon>Embryophyta</taxon>
        <taxon>Tracheophyta</taxon>
        <taxon>Spermatophyta</taxon>
        <taxon>Magnoliopsida</taxon>
        <taxon>Liliopsida</taxon>
        <taxon>Poales</taxon>
        <taxon>Poaceae</taxon>
        <taxon>PACMAD clade</taxon>
        <taxon>Panicoideae</taxon>
        <taxon>Andropogonodae</taxon>
        <taxon>Andropogoneae</taxon>
        <taxon>Sorghinae</taxon>
        <taxon>Sorghum</taxon>
    </lineage>
</organism>
<feature type="region of interest" description="Disordered" evidence="1">
    <location>
        <begin position="246"/>
        <end position="272"/>
    </location>
</feature>
<evidence type="ECO:0000313" key="3">
    <source>
        <dbReference type="Proteomes" id="UP000000768"/>
    </source>
</evidence>
<dbReference type="OMA" id="SMECAAS"/>
<protein>
    <submittedName>
        <fullName evidence="2">Uncharacterized protein</fullName>
    </submittedName>
</protein>
<dbReference type="PANTHER" id="PTHR35166">
    <property type="entry name" value="OS05G0193700 PROTEIN-RELATED"/>
    <property type="match status" value="1"/>
</dbReference>
<reference evidence="3" key="2">
    <citation type="journal article" date="2018" name="Plant J.">
        <title>The Sorghum bicolor reference genome: improved assembly, gene annotations, a transcriptome atlas, and signatures of genome organization.</title>
        <authorList>
            <person name="McCormick R.F."/>
            <person name="Truong S.K."/>
            <person name="Sreedasyam A."/>
            <person name="Jenkins J."/>
            <person name="Shu S."/>
            <person name="Sims D."/>
            <person name="Kennedy M."/>
            <person name="Amirebrahimi M."/>
            <person name="Weers B.D."/>
            <person name="McKinley B."/>
            <person name="Mattison A."/>
            <person name="Morishige D.T."/>
            <person name="Grimwood J."/>
            <person name="Schmutz J."/>
            <person name="Mullet J.E."/>
        </authorList>
    </citation>
    <scope>NUCLEOTIDE SEQUENCE [LARGE SCALE GENOMIC DNA]</scope>
    <source>
        <strain evidence="3">cv. BTx623</strain>
    </source>
</reference>
<feature type="region of interest" description="Disordered" evidence="1">
    <location>
        <begin position="1"/>
        <end position="26"/>
    </location>
</feature>
<dbReference type="Proteomes" id="UP000000768">
    <property type="component" value="Chromosome 5"/>
</dbReference>
<dbReference type="Gramene" id="OQU83833">
    <property type="protein sequence ID" value="OQU83833"/>
    <property type="gene ID" value="SORBI_3005G185750"/>
</dbReference>
<dbReference type="AlphaFoldDB" id="A0A1Z5RJ88"/>
<dbReference type="PANTHER" id="PTHR35166:SF20">
    <property type="entry name" value="EXPRESSED PROTEIN"/>
    <property type="match status" value="1"/>
</dbReference>
<accession>A0A1Z5RJ88</accession>
<dbReference type="InParanoid" id="A0A1Z5RJ88"/>
<dbReference type="EMBL" id="CM000764">
    <property type="protein sequence ID" value="OQU83833.1"/>
    <property type="molecule type" value="Genomic_DNA"/>
</dbReference>
<keyword evidence="3" id="KW-1185">Reference proteome</keyword>
<name>A0A1Z5RJ88_SORBI</name>
<gene>
    <name evidence="2" type="ORF">SORBI_3005G185750</name>
</gene>
<proteinExistence type="predicted"/>
<sequence>MKRGITSVKAARGSRSVDEGASGEGDLPMRYVRVSRDAAATGRKVVKGHGVKKEAGIRAGDVRVPKDAVATGRKVGKVPPVKNLSKLKAAATSFEAKKPGAASAAGGVTKMEKQAGDVTLAVAAEADTAGKEGGMRLSQEYIDFVMSWKPEVHEDPDELYARMMSNPAFTLDEVERTTKLQRELVEQSMECAASVESFHAWVCAEFKEKGYVEVDEDYIARGVELRKALEEDELYAVAFGPMDGVVAEGDEDDDDDFALAAGPTMDGVLSED</sequence>
<feature type="compositionally biased region" description="Acidic residues" evidence="1">
    <location>
        <begin position="248"/>
        <end position="257"/>
    </location>
</feature>